<name>A0A9P4K0R8_9PLEO</name>
<dbReference type="AlphaFoldDB" id="A0A9P4K0R8"/>
<evidence type="ECO:0000256" key="1">
    <source>
        <dbReference type="ARBA" id="ARBA00004141"/>
    </source>
</evidence>
<protein>
    <recommendedName>
        <fullName evidence="8">Rhodopsin domain-containing protein</fullName>
    </recommendedName>
</protein>
<dbReference type="EMBL" id="ML986690">
    <property type="protein sequence ID" value="KAF2260063.1"/>
    <property type="molecule type" value="Genomic_DNA"/>
</dbReference>
<dbReference type="InterPro" id="IPR049326">
    <property type="entry name" value="Rhodopsin_dom_fungi"/>
</dbReference>
<dbReference type="OrthoDB" id="3934549at2759"/>
<evidence type="ECO:0000256" key="4">
    <source>
        <dbReference type="ARBA" id="ARBA00023136"/>
    </source>
</evidence>
<organism evidence="9 10">
    <name type="scientific">Lojkania enalia</name>
    <dbReference type="NCBI Taxonomy" id="147567"/>
    <lineage>
        <taxon>Eukaryota</taxon>
        <taxon>Fungi</taxon>
        <taxon>Dikarya</taxon>
        <taxon>Ascomycota</taxon>
        <taxon>Pezizomycotina</taxon>
        <taxon>Dothideomycetes</taxon>
        <taxon>Pleosporomycetidae</taxon>
        <taxon>Pleosporales</taxon>
        <taxon>Pleosporales incertae sedis</taxon>
        <taxon>Lojkania</taxon>
    </lineage>
</organism>
<feature type="domain" description="Rhodopsin" evidence="8">
    <location>
        <begin position="28"/>
        <end position="277"/>
    </location>
</feature>
<sequence>MFAPRDLGPTTRITAFSLSGLSTLVVSIRFYCRLCVVGKLKLYDYIMAMAVLSTWGLCVVNHYQLLYGTGRQPKPRPDPPAHIHYLLYGSARSWYSYQILYLADLALIKLSILTFYLTIATTQTFRRLVIVSIAVVAVFSVLMIFLNAFECPGDPSIAITPAIFRDRGQECFDLATLYYSQAAFNIFSDIVILVLPMPSLIQLRMHKFKRWALLAVFSVGIMAPVASALRIWGLYLWSNGKYNSRYNGAYVLFWSQVELNTAICCASVPSLQPLFKRIFGGLSRYQRRNAYYYYGDGPLSIVEENVAEEKDGLGPLSGLETSHSSYTPAKRMVNHGTEPDIILTCEMSDEEEIRNRVIQFSSQRSSLNSHPPKSPERPQDILMLPG</sequence>
<accession>A0A9P4K0R8</accession>
<evidence type="ECO:0000313" key="9">
    <source>
        <dbReference type="EMBL" id="KAF2260063.1"/>
    </source>
</evidence>
<dbReference type="PANTHER" id="PTHR33048">
    <property type="entry name" value="PTH11-LIKE INTEGRAL MEMBRANE PROTEIN (AFU_ORTHOLOGUE AFUA_5G11245)"/>
    <property type="match status" value="1"/>
</dbReference>
<feature type="compositionally biased region" description="Polar residues" evidence="6">
    <location>
        <begin position="361"/>
        <end position="371"/>
    </location>
</feature>
<dbReference type="InterPro" id="IPR052337">
    <property type="entry name" value="SAT4-like"/>
</dbReference>
<evidence type="ECO:0000256" key="5">
    <source>
        <dbReference type="ARBA" id="ARBA00038359"/>
    </source>
</evidence>
<dbReference type="GO" id="GO:0016020">
    <property type="term" value="C:membrane"/>
    <property type="evidence" value="ECO:0007669"/>
    <property type="project" value="UniProtKB-SubCell"/>
</dbReference>
<dbReference type="Proteomes" id="UP000800093">
    <property type="component" value="Unassembled WGS sequence"/>
</dbReference>
<evidence type="ECO:0000256" key="7">
    <source>
        <dbReference type="SAM" id="Phobius"/>
    </source>
</evidence>
<evidence type="ECO:0000313" key="10">
    <source>
        <dbReference type="Proteomes" id="UP000800093"/>
    </source>
</evidence>
<evidence type="ECO:0000256" key="2">
    <source>
        <dbReference type="ARBA" id="ARBA00022692"/>
    </source>
</evidence>
<keyword evidence="4 7" id="KW-0472">Membrane</keyword>
<comment type="subcellular location">
    <subcellularLocation>
        <location evidence="1">Membrane</location>
        <topology evidence="1">Multi-pass membrane protein</topology>
    </subcellularLocation>
</comment>
<evidence type="ECO:0000259" key="8">
    <source>
        <dbReference type="Pfam" id="PF20684"/>
    </source>
</evidence>
<keyword evidence="10" id="KW-1185">Reference proteome</keyword>
<comment type="caution">
    <text evidence="9">The sequence shown here is derived from an EMBL/GenBank/DDBJ whole genome shotgun (WGS) entry which is preliminary data.</text>
</comment>
<feature type="transmembrane region" description="Helical" evidence="7">
    <location>
        <begin position="12"/>
        <end position="31"/>
    </location>
</feature>
<feature type="transmembrane region" description="Helical" evidence="7">
    <location>
        <begin position="43"/>
        <end position="63"/>
    </location>
</feature>
<gene>
    <name evidence="9" type="ORF">CC78DRAFT_40563</name>
</gene>
<keyword evidence="3 7" id="KW-1133">Transmembrane helix</keyword>
<keyword evidence="2 7" id="KW-0812">Transmembrane</keyword>
<feature type="region of interest" description="Disordered" evidence="6">
    <location>
        <begin position="361"/>
        <end position="386"/>
    </location>
</feature>
<feature type="transmembrane region" description="Helical" evidence="7">
    <location>
        <begin position="128"/>
        <end position="149"/>
    </location>
</feature>
<feature type="transmembrane region" description="Helical" evidence="7">
    <location>
        <begin position="213"/>
        <end position="237"/>
    </location>
</feature>
<comment type="similarity">
    <text evidence="5">Belongs to the SAT4 family.</text>
</comment>
<feature type="transmembrane region" description="Helical" evidence="7">
    <location>
        <begin position="182"/>
        <end position="201"/>
    </location>
</feature>
<evidence type="ECO:0000256" key="3">
    <source>
        <dbReference type="ARBA" id="ARBA00022989"/>
    </source>
</evidence>
<feature type="transmembrane region" description="Helical" evidence="7">
    <location>
        <begin position="95"/>
        <end position="116"/>
    </location>
</feature>
<proteinExistence type="inferred from homology"/>
<reference evidence="10" key="1">
    <citation type="journal article" date="2020" name="Stud. Mycol.">
        <title>101 Dothideomycetes genomes: A test case for predicting lifestyles and emergence of pathogens.</title>
        <authorList>
            <person name="Haridas S."/>
            <person name="Albert R."/>
            <person name="Binder M."/>
            <person name="Bloem J."/>
            <person name="LaButti K."/>
            <person name="Salamov A."/>
            <person name="Andreopoulos B."/>
            <person name="Baker S."/>
            <person name="Barry K."/>
            <person name="Bills G."/>
            <person name="Bluhm B."/>
            <person name="Cannon C."/>
            <person name="Castanera R."/>
            <person name="Culley D."/>
            <person name="Daum C."/>
            <person name="Ezra D."/>
            <person name="Gonzalez J."/>
            <person name="Henrissat B."/>
            <person name="Kuo A."/>
            <person name="Liang C."/>
            <person name="Lipzen A."/>
            <person name="Lutzoni F."/>
            <person name="Magnuson J."/>
            <person name="Mondo S."/>
            <person name="Nolan M."/>
            <person name="Ohm R."/>
            <person name="Pangilinan J."/>
            <person name="Park H.-J."/>
            <person name="Ramirez L."/>
            <person name="Alfaro M."/>
            <person name="Sun H."/>
            <person name="Tritt A."/>
            <person name="Yoshinaga Y."/>
            <person name="Zwiers L.-H."/>
            <person name="Turgeon B."/>
            <person name="Goodwin S."/>
            <person name="Spatafora J."/>
            <person name="Crous P."/>
            <person name="Grigoriev I."/>
        </authorList>
    </citation>
    <scope>NUCLEOTIDE SEQUENCE [LARGE SCALE GENOMIC DNA]</scope>
    <source>
        <strain evidence="10">CBS 304.66</strain>
    </source>
</reference>
<dbReference type="PANTHER" id="PTHR33048:SF123">
    <property type="entry name" value="INTEGRAL MEMBRANE PROTEIN"/>
    <property type="match status" value="1"/>
</dbReference>
<dbReference type="Pfam" id="PF20684">
    <property type="entry name" value="Fung_rhodopsin"/>
    <property type="match status" value="1"/>
</dbReference>
<evidence type="ECO:0000256" key="6">
    <source>
        <dbReference type="SAM" id="MobiDB-lite"/>
    </source>
</evidence>